<sequence>MLLQFHDVLARVRTDVTLTVIRHNSGDGTTPNKVEIRSLRQINLRPLCGVLQGGRLRIMRCIWLSPNVSCVFRTGERFSPLGNPLTSVRAYLTDFGFR</sequence>
<dbReference type="EMBL" id="KQ980581">
    <property type="protein sequence ID" value="KYN15295.1"/>
    <property type="molecule type" value="Genomic_DNA"/>
</dbReference>
<organism evidence="1 2">
    <name type="scientific">Trachymyrmex cornetzi</name>
    <dbReference type="NCBI Taxonomy" id="471704"/>
    <lineage>
        <taxon>Eukaryota</taxon>
        <taxon>Metazoa</taxon>
        <taxon>Ecdysozoa</taxon>
        <taxon>Arthropoda</taxon>
        <taxon>Hexapoda</taxon>
        <taxon>Insecta</taxon>
        <taxon>Pterygota</taxon>
        <taxon>Neoptera</taxon>
        <taxon>Endopterygota</taxon>
        <taxon>Hymenoptera</taxon>
        <taxon>Apocrita</taxon>
        <taxon>Aculeata</taxon>
        <taxon>Formicoidea</taxon>
        <taxon>Formicidae</taxon>
        <taxon>Myrmicinae</taxon>
        <taxon>Trachymyrmex</taxon>
    </lineage>
</organism>
<reference evidence="1 2" key="1">
    <citation type="submission" date="2015-09" db="EMBL/GenBank/DDBJ databases">
        <title>Trachymyrmex cornetzi WGS genome.</title>
        <authorList>
            <person name="Nygaard S."/>
            <person name="Hu H."/>
            <person name="Boomsma J."/>
            <person name="Zhang G."/>
        </authorList>
    </citation>
    <scope>NUCLEOTIDE SEQUENCE [LARGE SCALE GENOMIC DNA]</scope>
    <source>
        <strain evidence="1">Tcor2-1</strain>
        <tissue evidence="1">Whole body</tissue>
    </source>
</reference>
<accession>A0A195DQV5</accession>
<proteinExistence type="predicted"/>
<name>A0A195DQV5_9HYME</name>
<dbReference type="Proteomes" id="UP000078492">
    <property type="component" value="Unassembled WGS sequence"/>
</dbReference>
<keyword evidence="2" id="KW-1185">Reference proteome</keyword>
<gene>
    <name evidence="1" type="ORF">ALC57_12344</name>
</gene>
<evidence type="ECO:0000313" key="1">
    <source>
        <dbReference type="EMBL" id="KYN15295.1"/>
    </source>
</evidence>
<dbReference type="AlphaFoldDB" id="A0A195DQV5"/>
<evidence type="ECO:0000313" key="2">
    <source>
        <dbReference type="Proteomes" id="UP000078492"/>
    </source>
</evidence>
<protein>
    <submittedName>
        <fullName evidence="1">Uncharacterized protein</fullName>
    </submittedName>
</protein>